<comment type="subcellular location">
    <subcellularLocation>
        <location evidence="3">Chromosome</location>
    </subcellularLocation>
    <subcellularLocation>
        <location evidence="2">Nucleus</location>
    </subcellularLocation>
</comment>
<feature type="compositionally biased region" description="Low complexity" evidence="17">
    <location>
        <begin position="639"/>
        <end position="649"/>
    </location>
</feature>
<dbReference type="SMART" id="SM00508">
    <property type="entry name" value="PostSET"/>
    <property type="match status" value="1"/>
</dbReference>
<dbReference type="Pfam" id="PF08236">
    <property type="entry name" value="SRI"/>
    <property type="match status" value="1"/>
</dbReference>
<dbReference type="InterPro" id="IPR044437">
    <property type="entry name" value="SETD2/Set2_SET"/>
</dbReference>
<dbReference type="PROSITE" id="PS51568">
    <property type="entry name" value="SAM_MT43_SET2_1"/>
    <property type="match status" value="1"/>
</dbReference>
<dbReference type="Pfam" id="PF08711">
    <property type="entry name" value="Med26"/>
    <property type="match status" value="1"/>
</dbReference>
<evidence type="ECO:0000256" key="9">
    <source>
        <dbReference type="ARBA" id="ARBA00022679"/>
    </source>
</evidence>
<organism evidence="22 23">
    <name type="scientific">[Candida] subhashii</name>
    <dbReference type="NCBI Taxonomy" id="561895"/>
    <lineage>
        <taxon>Eukaryota</taxon>
        <taxon>Fungi</taxon>
        <taxon>Dikarya</taxon>
        <taxon>Ascomycota</taxon>
        <taxon>Saccharomycotina</taxon>
        <taxon>Pichiomycetes</taxon>
        <taxon>Debaryomycetaceae</taxon>
        <taxon>Spathaspora</taxon>
    </lineage>
</organism>
<feature type="compositionally biased region" description="Basic and acidic residues" evidence="17">
    <location>
        <begin position="456"/>
        <end position="466"/>
    </location>
</feature>
<evidence type="ECO:0000256" key="7">
    <source>
        <dbReference type="ARBA" id="ARBA00022491"/>
    </source>
</evidence>
<protein>
    <recommendedName>
        <fullName evidence="5">Histone-lysine N-methyltransferase, H3 lysine-36 specific</fullName>
        <ecNumber evidence="4">2.1.1.359</ecNumber>
    </recommendedName>
    <alternativeName>
        <fullName evidence="14">SET domain-containing protein 2</fullName>
    </alternativeName>
</protein>
<dbReference type="PROSITE" id="PS50020">
    <property type="entry name" value="WW_DOMAIN_2"/>
    <property type="match status" value="1"/>
</dbReference>
<dbReference type="AlphaFoldDB" id="A0A8J5QIB4"/>
<evidence type="ECO:0000259" key="19">
    <source>
        <dbReference type="PROSITE" id="PS50280"/>
    </source>
</evidence>
<keyword evidence="9" id="KW-0808">Transferase</keyword>
<dbReference type="GO" id="GO:0032259">
    <property type="term" value="P:methylation"/>
    <property type="evidence" value="ECO:0007669"/>
    <property type="project" value="UniProtKB-KW"/>
</dbReference>
<feature type="coiled-coil region" evidence="16">
    <location>
        <begin position="587"/>
        <end position="631"/>
    </location>
</feature>
<dbReference type="OrthoDB" id="422362at2759"/>
<dbReference type="GO" id="GO:0006355">
    <property type="term" value="P:regulation of DNA-templated transcription"/>
    <property type="evidence" value="ECO:0007669"/>
    <property type="project" value="InterPro"/>
</dbReference>
<dbReference type="SMART" id="SM00317">
    <property type="entry name" value="SET"/>
    <property type="match status" value="1"/>
</dbReference>
<dbReference type="GO" id="GO:0005694">
    <property type="term" value="C:chromosome"/>
    <property type="evidence" value="ECO:0007669"/>
    <property type="project" value="UniProtKB-SubCell"/>
</dbReference>
<dbReference type="PROSITE" id="PS50280">
    <property type="entry name" value="SET"/>
    <property type="match status" value="1"/>
</dbReference>
<dbReference type="GeneID" id="73471614"/>
<evidence type="ECO:0000256" key="11">
    <source>
        <dbReference type="ARBA" id="ARBA00023015"/>
    </source>
</evidence>
<accession>A0A8J5QIB4</accession>
<feature type="region of interest" description="Disordered" evidence="17">
    <location>
        <begin position="531"/>
        <end position="586"/>
    </location>
</feature>
<dbReference type="Pfam" id="PF00397">
    <property type="entry name" value="WW"/>
    <property type="match status" value="1"/>
</dbReference>
<dbReference type="InterPro" id="IPR013257">
    <property type="entry name" value="SRI"/>
</dbReference>
<dbReference type="InterPro" id="IPR017923">
    <property type="entry name" value="TFIIS_N"/>
</dbReference>
<gene>
    <name evidence="22" type="ORF">J8A68_004814</name>
</gene>
<dbReference type="PROSITE" id="PS50868">
    <property type="entry name" value="POST_SET"/>
    <property type="match status" value="1"/>
</dbReference>
<evidence type="ECO:0000256" key="4">
    <source>
        <dbReference type="ARBA" id="ARBA00012178"/>
    </source>
</evidence>
<evidence type="ECO:0000256" key="6">
    <source>
        <dbReference type="ARBA" id="ARBA00022454"/>
    </source>
</evidence>
<comment type="catalytic activity">
    <reaction evidence="15">
        <text>L-lysyl(36)-[histone H3] + 3 S-adenosyl-L-methionine = N(6),N(6),N(6)-trimethyl-L-lysyl(36)-[histone H3] + 3 S-adenosyl-L-homocysteine + 3 H(+)</text>
        <dbReference type="Rhea" id="RHEA:60324"/>
        <dbReference type="Rhea" id="RHEA-COMP:9785"/>
        <dbReference type="Rhea" id="RHEA-COMP:15536"/>
        <dbReference type="ChEBI" id="CHEBI:15378"/>
        <dbReference type="ChEBI" id="CHEBI:29969"/>
        <dbReference type="ChEBI" id="CHEBI:57856"/>
        <dbReference type="ChEBI" id="CHEBI:59789"/>
        <dbReference type="ChEBI" id="CHEBI:61961"/>
        <dbReference type="EC" id="2.1.1.359"/>
    </reaction>
</comment>
<feature type="compositionally biased region" description="Pro residues" evidence="17">
    <location>
        <begin position="539"/>
        <end position="551"/>
    </location>
</feature>
<comment type="function">
    <text evidence="1">Histone methyltransferase that trimethylates histone H3 'Lys-36' forming H3K36me3. Involved in transcription elongation as well as in transcription repression.</text>
</comment>
<keyword evidence="23" id="KW-1185">Reference proteome</keyword>
<evidence type="ECO:0000256" key="14">
    <source>
        <dbReference type="ARBA" id="ARBA00030091"/>
    </source>
</evidence>
<feature type="domain" description="AWS" evidence="21">
    <location>
        <begin position="56"/>
        <end position="112"/>
    </location>
</feature>
<evidence type="ECO:0000313" key="22">
    <source>
        <dbReference type="EMBL" id="KAG7661661.1"/>
    </source>
</evidence>
<dbReference type="GO" id="GO:0140955">
    <property type="term" value="F:histone H3K36 trimethyltransferase activity"/>
    <property type="evidence" value="ECO:0007669"/>
    <property type="project" value="UniProtKB-EC"/>
</dbReference>
<evidence type="ECO:0000256" key="3">
    <source>
        <dbReference type="ARBA" id="ARBA00004286"/>
    </source>
</evidence>
<evidence type="ECO:0000256" key="15">
    <source>
        <dbReference type="ARBA" id="ARBA00047545"/>
    </source>
</evidence>
<dbReference type="FunFam" id="2.170.270.10:FF:000033">
    <property type="entry name" value="Histone-lysine N-methyltransferase"/>
    <property type="match status" value="1"/>
</dbReference>
<dbReference type="RefSeq" id="XP_049261894.1">
    <property type="nucleotide sequence ID" value="XM_049408814.1"/>
</dbReference>
<dbReference type="InterPro" id="IPR001202">
    <property type="entry name" value="WW_dom"/>
</dbReference>
<feature type="domain" description="SET" evidence="19">
    <location>
        <begin position="114"/>
        <end position="231"/>
    </location>
</feature>
<keyword evidence="13" id="KW-0539">Nucleus</keyword>
<evidence type="ECO:0000256" key="12">
    <source>
        <dbReference type="ARBA" id="ARBA00023163"/>
    </source>
</evidence>
<feature type="region of interest" description="Disordered" evidence="17">
    <location>
        <begin position="639"/>
        <end position="671"/>
    </location>
</feature>
<evidence type="ECO:0000256" key="16">
    <source>
        <dbReference type="SAM" id="Coils"/>
    </source>
</evidence>
<keyword evidence="6" id="KW-0158">Chromosome</keyword>
<keyword evidence="12" id="KW-0804">Transcription</keyword>
<evidence type="ECO:0000259" key="18">
    <source>
        <dbReference type="PROSITE" id="PS50020"/>
    </source>
</evidence>
<reference evidence="22 23" key="1">
    <citation type="journal article" date="2021" name="DNA Res.">
        <title>Genome analysis of Candida subhashii reveals its hybrid nature and dual mitochondrial genome conformations.</title>
        <authorList>
            <person name="Mixao V."/>
            <person name="Hegedusova E."/>
            <person name="Saus E."/>
            <person name="Pryszcz L.P."/>
            <person name="Cillingova A."/>
            <person name="Nosek J."/>
            <person name="Gabaldon T."/>
        </authorList>
    </citation>
    <scope>NUCLEOTIDE SEQUENCE [LARGE SCALE GENOMIC DNA]</scope>
    <source>
        <strain evidence="22 23">CBS 10753</strain>
    </source>
</reference>
<evidence type="ECO:0000313" key="23">
    <source>
        <dbReference type="Proteomes" id="UP000694255"/>
    </source>
</evidence>
<keyword evidence="11" id="KW-0805">Transcription regulation</keyword>
<dbReference type="GO" id="GO:0005634">
    <property type="term" value="C:nucleus"/>
    <property type="evidence" value="ECO:0007669"/>
    <property type="project" value="UniProtKB-SubCell"/>
</dbReference>
<dbReference type="InterPro" id="IPR001214">
    <property type="entry name" value="SET_dom"/>
</dbReference>
<feature type="compositionally biased region" description="Low complexity" evidence="17">
    <location>
        <begin position="473"/>
        <end position="494"/>
    </location>
</feature>
<sequence>MNSISREITETPPVSKQHTPAIFTSFEDKTEEAVSKFTEIPICTYLSKQLGSSQLQENMTCDCQEEWDPDLQMNLACNEESHCINRVTSVECMNRHCLCGNDCQNQRFQRREYAKVSVFQTELKGYGLRADSSINENQFIYEYVGEVIDEVTFRTRMVEYDQLKFKHFYFMMLKSDSFIDATVKGSLARFINHSCNPNAYVDKWVVGDKLRMGIFAKRKILKGEEITFDYNVDRYGAQSQPCYCGEPNCIKFMGGKTQTDAALLLPEGIADALGVSAKDERQWLKENKHLRTNQQSDDSNINEEFIKGLELRPLQSEVDVSRVMSALMKSQDLLISKKLIQRLHMTEDPNINLLIIKFHGYKTLSNMLKEYSNKDGDSIVEMILEILSKWPKVTRNKISSSQIEDVIKQIQSTTKNKTIKSLATDLLKEWSKLQMAYRIPKGGASLTTSYTSRISRSPDREDRHDQEQEDLQADQQQQSSSPQQQQQYVQDSQQPIKLEEDLPEGWEVAFDPRTRSKYYYHRMLQISRWDRPAASVPRGPKPPTGPRPPIGPAATINSGGNNLGGNTMGGDFRRSGSVTLSESELAKREELRIAREKRQQYRALQEKERQLQELIAQNREIERRKQEEMVAAAAAAAAAAGASSSSSSSRKGKKSSSTNGKNKHHSHHEEISVEAKWKYVLAKHIPNLIKKYEKEIGRDNIKGCARDLVNILANKEAKKDPEQSPPKELDNHKLKKIKDYSKTFMEKFLIKYRSKKDKKRSYEEVTNDSEAVGDEAVKRAKV</sequence>
<evidence type="ECO:0000256" key="10">
    <source>
        <dbReference type="ARBA" id="ARBA00022691"/>
    </source>
</evidence>
<dbReference type="PROSITE" id="PS01159">
    <property type="entry name" value="WW_DOMAIN_1"/>
    <property type="match status" value="1"/>
</dbReference>
<dbReference type="Proteomes" id="UP000694255">
    <property type="component" value="Unassembled WGS sequence"/>
</dbReference>
<dbReference type="PROSITE" id="PS51215">
    <property type="entry name" value="AWS"/>
    <property type="match status" value="1"/>
</dbReference>
<dbReference type="InterPro" id="IPR050777">
    <property type="entry name" value="SET2_Histone-Lys_MeTrsfase"/>
</dbReference>
<dbReference type="EC" id="2.1.1.359" evidence="4"/>
<evidence type="ECO:0000256" key="5">
    <source>
        <dbReference type="ARBA" id="ARBA00018028"/>
    </source>
</evidence>
<evidence type="ECO:0000259" key="21">
    <source>
        <dbReference type="PROSITE" id="PS51215"/>
    </source>
</evidence>
<keyword evidence="10" id="KW-0949">S-adenosyl-L-methionine</keyword>
<feature type="domain" description="WW" evidence="18">
    <location>
        <begin position="500"/>
        <end position="534"/>
    </location>
</feature>
<keyword evidence="7" id="KW-0678">Repressor</keyword>
<dbReference type="CDD" id="cd19172">
    <property type="entry name" value="SET_SETD2"/>
    <property type="match status" value="1"/>
</dbReference>
<keyword evidence="8" id="KW-0489">Methyltransferase</keyword>
<evidence type="ECO:0000256" key="1">
    <source>
        <dbReference type="ARBA" id="ARBA00003901"/>
    </source>
</evidence>
<evidence type="ECO:0000256" key="2">
    <source>
        <dbReference type="ARBA" id="ARBA00004123"/>
    </source>
</evidence>
<proteinExistence type="predicted"/>
<evidence type="ECO:0000256" key="13">
    <source>
        <dbReference type="ARBA" id="ARBA00023242"/>
    </source>
</evidence>
<feature type="region of interest" description="Disordered" evidence="17">
    <location>
        <begin position="447"/>
        <end position="500"/>
    </location>
</feature>
<dbReference type="Pfam" id="PF00856">
    <property type="entry name" value="SET"/>
    <property type="match status" value="1"/>
</dbReference>
<evidence type="ECO:0000259" key="20">
    <source>
        <dbReference type="PROSITE" id="PS50868"/>
    </source>
</evidence>
<dbReference type="SMART" id="SM00570">
    <property type="entry name" value="AWS"/>
    <property type="match status" value="1"/>
</dbReference>
<evidence type="ECO:0000256" key="8">
    <source>
        <dbReference type="ARBA" id="ARBA00022603"/>
    </source>
</evidence>
<feature type="domain" description="Post-SET" evidence="20">
    <location>
        <begin position="238"/>
        <end position="254"/>
    </location>
</feature>
<dbReference type="PANTHER" id="PTHR22884">
    <property type="entry name" value="SET DOMAIN PROTEINS"/>
    <property type="match status" value="1"/>
</dbReference>
<dbReference type="InterPro" id="IPR025788">
    <property type="entry name" value="Set2_fungi"/>
</dbReference>
<feature type="region of interest" description="Disordered" evidence="17">
    <location>
        <begin position="754"/>
        <end position="782"/>
    </location>
</feature>
<comment type="caution">
    <text evidence="22">The sequence shown here is derived from an EMBL/GenBank/DDBJ whole genome shotgun (WGS) entry which is preliminary data.</text>
</comment>
<evidence type="ECO:0000256" key="17">
    <source>
        <dbReference type="SAM" id="MobiDB-lite"/>
    </source>
</evidence>
<dbReference type="EMBL" id="JAGSYN010000215">
    <property type="protein sequence ID" value="KAG7661661.1"/>
    <property type="molecule type" value="Genomic_DNA"/>
</dbReference>
<keyword evidence="16" id="KW-0175">Coiled coil</keyword>
<dbReference type="InterPro" id="IPR006560">
    <property type="entry name" value="AWS_dom"/>
</dbReference>
<name>A0A8J5QIB4_9ASCO</name>
<dbReference type="CDD" id="cd00201">
    <property type="entry name" value="WW"/>
    <property type="match status" value="1"/>
</dbReference>
<dbReference type="Pfam" id="PF17907">
    <property type="entry name" value="AWS"/>
    <property type="match status" value="1"/>
</dbReference>
<dbReference type="InterPro" id="IPR003616">
    <property type="entry name" value="Post-SET_dom"/>
</dbReference>
<dbReference type="SMART" id="SM00456">
    <property type="entry name" value="WW"/>
    <property type="match status" value="1"/>
</dbReference>